<keyword evidence="2" id="KW-0472">Membrane</keyword>
<dbReference type="EMBL" id="JANBUL010000179">
    <property type="protein sequence ID" value="KAJ2779395.1"/>
    <property type="molecule type" value="Genomic_DNA"/>
</dbReference>
<organism evidence="4 5">
    <name type="scientific">Coemansia javaensis</name>
    <dbReference type="NCBI Taxonomy" id="2761396"/>
    <lineage>
        <taxon>Eukaryota</taxon>
        <taxon>Fungi</taxon>
        <taxon>Fungi incertae sedis</taxon>
        <taxon>Zoopagomycota</taxon>
        <taxon>Kickxellomycotina</taxon>
        <taxon>Kickxellomycetes</taxon>
        <taxon>Kickxellales</taxon>
        <taxon>Kickxellaceae</taxon>
        <taxon>Coemansia</taxon>
    </lineage>
</organism>
<dbReference type="AlphaFoldDB" id="A0A9W8HAL0"/>
<accession>A0A9W8HAL0</accession>
<keyword evidence="5" id="KW-1185">Reference proteome</keyword>
<feature type="signal peptide" evidence="3">
    <location>
        <begin position="1"/>
        <end position="20"/>
    </location>
</feature>
<evidence type="ECO:0000313" key="5">
    <source>
        <dbReference type="Proteomes" id="UP001140217"/>
    </source>
</evidence>
<keyword evidence="3" id="KW-0732">Signal</keyword>
<dbReference type="InterPro" id="IPR009003">
    <property type="entry name" value="Peptidase_S1_PA"/>
</dbReference>
<evidence type="ECO:0008006" key="6">
    <source>
        <dbReference type="Google" id="ProtNLM"/>
    </source>
</evidence>
<feature type="chain" id="PRO_5040872366" description="Peptidase S1 domain-containing protein" evidence="3">
    <location>
        <begin position="21"/>
        <end position="450"/>
    </location>
</feature>
<feature type="region of interest" description="Disordered" evidence="1">
    <location>
        <begin position="386"/>
        <end position="450"/>
    </location>
</feature>
<dbReference type="SUPFAM" id="SSF50494">
    <property type="entry name" value="Trypsin-like serine proteases"/>
    <property type="match status" value="1"/>
</dbReference>
<feature type="transmembrane region" description="Helical" evidence="2">
    <location>
        <begin position="339"/>
        <end position="358"/>
    </location>
</feature>
<evidence type="ECO:0000313" key="4">
    <source>
        <dbReference type="EMBL" id="KAJ2779395.1"/>
    </source>
</evidence>
<name>A0A9W8HAL0_9FUNG</name>
<gene>
    <name evidence="4" type="ORF">H4R18_004040</name>
</gene>
<protein>
    <recommendedName>
        <fullName evidence="6">Peptidase S1 domain-containing protein</fullName>
    </recommendedName>
</protein>
<evidence type="ECO:0000256" key="1">
    <source>
        <dbReference type="SAM" id="MobiDB-lite"/>
    </source>
</evidence>
<dbReference type="Proteomes" id="UP001140217">
    <property type="component" value="Unassembled WGS sequence"/>
</dbReference>
<comment type="caution">
    <text evidence="4">The sequence shown here is derived from an EMBL/GenBank/DDBJ whole genome shotgun (WGS) entry which is preliminary data.</text>
</comment>
<evidence type="ECO:0000256" key="2">
    <source>
        <dbReference type="SAM" id="Phobius"/>
    </source>
</evidence>
<proteinExistence type="predicted"/>
<dbReference type="OrthoDB" id="6380398at2759"/>
<sequence>MRILGHAALALAAGLSAVAAGPIDEQGAGRGLARRSGTGDLQAFKGAVLLKNGRPTSCEVALMYTTVGFVAANCLDFAEDSGKGAALNTTTQYQVAISQGLTTPLGVFPATQVTVNPKYDPKSFANNIAVIQFASNGGGDFVNYIASWRPEWLQLYLTRRSVGAGGAWAQPVLTQAAPVSDTAGCAAANELFALNQQDLICSQLVTQSPANASCVVPFGSVYGAVDPNVAIGALYSHSAVYGKSESVLCGNGGGARVFNYYIVMQNYVHWAMSVIGVKAPVYHGRFAEYTENLDPGYSMKIPSGKDAKGVVVIGGDLYGTGATGAAAETDGKSGMSTGAIIGLVLALLALLALLGWLLRRYLLKKLLDTRVRRWWFWGRHNKDNEPADVVAPAPDPSDPQHPTVYPAPRNSLPGYPGGDYAGPSSYNGDAKRPDGALPRHSDGGDYPIRF</sequence>
<evidence type="ECO:0000256" key="3">
    <source>
        <dbReference type="SAM" id="SignalP"/>
    </source>
</evidence>
<reference evidence="4" key="1">
    <citation type="submission" date="2022-07" db="EMBL/GenBank/DDBJ databases">
        <title>Phylogenomic reconstructions and comparative analyses of Kickxellomycotina fungi.</title>
        <authorList>
            <person name="Reynolds N.K."/>
            <person name="Stajich J.E."/>
            <person name="Barry K."/>
            <person name="Grigoriev I.V."/>
            <person name="Crous P."/>
            <person name="Smith M.E."/>
        </authorList>
    </citation>
    <scope>NUCLEOTIDE SEQUENCE</scope>
    <source>
        <strain evidence="4">NBRC 105414</strain>
    </source>
</reference>
<keyword evidence="2" id="KW-0812">Transmembrane</keyword>
<feature type="compositionally biased region" description="Basic and acidic residues" evidence="1">
    <location>
        <begin position="429"/>
        <end position="443"/>
    </location>
</feature>
<keyword evidence="2" id="KW-1133">Transmembrane helix</keyword>